<protein>
    <submittedName>
        <fullName evidence="2">Uncharacterized protein</fullName>
    </submittedName>
</protein>
<evidence type="ECO:0000313" key="3">
    <source>
        <dbReference type="Proteomes" id="UP000633509"/>
    </source>
</evidence>
<keyword evidence="3" id="KW-1185">Reference proteome</keyword>
<proteinExistence type="predicted"/>
<evidence type="ECO:0000256" key="1">
    <source>
        <dbReference type="SAM" id="MobiDB-lite"/>
    </source>
</evidence>
<comment type="caution">
    <text evidence="2">The sequence shown here is derived from an EMBL/GenBank/DDBJ whole genome shotgun (WGS) entry which is preliminary data.</text>
</comment>
<accession>A0ABR9LWA0</accession>
<sequence length="123" mass="13528">MWRELGTQTARAAIGNVVWWALTRLGRGGGIGSTRSVPLIAGGERLGRVVFPDKVVQPPTVPPRRAMNVVVPGRMARAVGVARLLREHHWLRDIEGELPHERPHGDGPAGRQFGFEASWRRSG</sequence>
<name>A0ABR9LWA0_9ACTN</name>
<dbReference type="Proteomes" id="UP000633509">
    <property type="component" value="Unassembled WGS sequence"/>
</dbReference>
<gene>
    <name evidence="2" type="ORF">H4W80_003185</name>
</gene>
<evidence type="ECO:0000313" key="2">
    <source>
        <dbReference type="EMBL" id="MBE1584927.1"/>
    </source>
</evidence>
<feature type="region of interest" description="Disordered" evidence="1">
    <location>
        <begin position="97"/>
        <end position="123"/>
    </location>
</feature>
<reference evidence="2 3" key="1">
    <citation type="submission" date="2020-10" db="EMBL/GenBank/DDBJ databases">
        <title>Sequencing the genomes of 1000 actinobacteria strains.</title>
        <authorList>
            <person name="Klenk H.-P."/>
        </authorList>
    </citation>
    <scope>NUCLEOTIDE SEQUENCE [LARGE SCALE GENOMIC DNA]</scope>
    <source>
        <strain evidence="2 3">DSM 43173</strain>
    </source>
</reference>
<dbReference type="EMBL" id="JADBEK010000001">
    <property type="protein sequence ID" value="MBE1584927.1"/>
    <property type="molecule type" value="Genomic_DNA"/>
</dbReference>
<organism evidence="2 3">
    <name type="scientific">Nonomuraea angiospora</name>
    <dbReference type="NCBI Taxonomy" id="46172"/>
    <lineage>
        <taxon>Bacteria</taxon>
        <taxon>Bacillati</taxon>
        <taxon>Actinomycetota</taxon>
        <taxon>Actinomycetes</taxon>
        <taxon>Streptosporangiales</taxon>
        <taxon>Streptosporangiaceae</taxon>
        <taxon>Nonomuraea</taxon>
    </lineage>
</organism>